<name>A0ABY1WV08_9GAMM</name>
<evidence type="ECO:0000313" key="3">
    <source>
        <dbReference type="Proteomes" id="UP000292544"/>
    </source>
</evidence>
<keyword evidence="3" id="KW-1185">Reference proteome</keyword>
<dbReference type="Proteomes" id="UP000292544">
    <property type="component" value="Unassembled WGS sequence"/>
</dbReference>
<gene>
    <name evidence="2" type="ORF">EXY25_04150</name>
</gene>
<feature type="transmembrane region" description="Helical" evidence="1">
    <location>
        <begin position="43"/>
        <end position="66"/>
    </location>
</feature>
<keyword evidence="1" id="KW-1133">Transmembrane helix</keyword>
<comment type="caution">
    <text evidence="2">The sequence shown here is derived from an EMBL/GenBank/DDBJ whole genome shotgun (WGS) entry which is preliminary data.</text>
</comment>
<feature type="transmembrane region" description="Helical" evidence="1">
    <location>
        <begin position="94"/>
        <end position="116"/>
    </location>
</feature>
<reference evidence="3" key="1">
    <citation type="submission" date="2019-02" db="EMBL/GenBank/DDBJ databases">
        <title>Draft genome sequence of Muricauda sp. 176CP4-71.</title>
        <authorList>
            <person name="Park J.-S."/>
        </authorList>
    </citation>
    <scope>NUCLEOTIDE SEQUENCE [LARGE SCALE GENOMIC DNA]</scope>
    <source>
        <strain evidence="3">176GS2-150</strain>
    </source>
</reference>
<accession>A0ABY1WV08</accession>
<evidence type="ECO:0000313" key="2">
    <source>
        <dbReference type="EMBL" id="TAA48421.1"/>
    </source>
</evidence>
<dbReference type="RefSeq" id="WP_130565814.1">
    <property type="nucleotide sequence ID" value="NZ_SHLY01000001.1"/>
</dbReference>
<proteinExistence type="predicted"/>
<evidence type="ECO:0000256" key="1">
    <source>
        <dbReference type="SAM" id="Phobius"/>
    </source>
</evidence>
<keyword evidence="1" id="KW-0812">Transmembrane</keyword>
<organism evidence="2 3">
    <name type="scientific">Corallincola spongiicola</name>
    <dbReference type="NCBI Taxonomy" id="2520508"/>
    <lineage>
        <taxon>Bacteria</taxon>
        <taxon>Pseudomonadati</taxon>
        <taxon>Pseudomonadota</taxon>
        <taxon>Gammaproteobacteria</taxon>
        <taxon>Alteromonadales</taxon>
        <taxon>Psychromonadaceae</taxon>
        <taxon>Corallincola</taxon>
    </lineage>
</organism>
<protein>
    <recommendedName>
        <fullName evidence="4">DUF4149 domain-containing protein</fullName>
    </recommendedName>
</protein>
<sequence length="168" mass="18141">MTHLSILIIVLRVTAIVLALNVLESFPLQYAGMGAMESETMQTLFWTSYVIPNAIKLLLAVALWLFPRSIIGVVVPDSAKGEESPEYFQNLNSACISAIGVYILCFSAADCVYYVSLNHELSSQLGYGASFTPHDQAAFIATIAELTLGLVLVIGNKALSGLLSRIRA</sequence>
<keyword evidence="1" id="KW-0472">Membrane</keyword>
<evidence type="ECO:0008006" key="4">
    <source>
        <dbReference type="Google" id="ProtNLM"/>
    </source>
</evidence>
<feature type="transmembrane region" description="Helical" evidence="1">
    <location>
        <begin position="136"/>
        <end position="155"/>
    </location>
</feature>
<dbReference type="EMBL" id="SHLY01000001">
    <property type="protein sequence ID" value="TAA48421.1"/>
    <property type="molecule type" value="Genomic_DNA"/>
</dbReference>